<sequence>MKRRAETPRSPSNASTSSRGFSSPTYSPRSPNSRSSPSPSPGPHGQGDAAGQNRRWPRIATLADEFERGSLPEEEREAGRKDVGAFEEDEVSYSQELNKRISLWRGDITTLDVGAIVNAANSSLLGGGGVDGAIHRAAGPGLRKECAKLNGCETGDAKVTGAHRLPSRFVIHTVGPIGQGSERLRSCYATSLRRAKEAGARSVAFPCISTGIYGFPNEPAAHIALQTAREWIEGEGMDEIDRIIFCVFLQVDWEIYRRLAPLYFPPPPAEAASPGAEPDGAGDEADGVNEGDAEGAKGKGRVAVAAVDVEATLAVEEGYDEPEEHEQQATLVGEVVGAGTGDGDGKVR</sequence>
<feature type="region of interest" description="Disordered" evidence="1">
    <location>
        <begin position="318"/>
        <end position="348"/>
    </location>
</feature>
<keyword evidence="4" id="KW-1185">Reference proteome</keyword>
<name>A0A139ARY8_GONPJ</name>
<protein>
    <submittedName>
        <fullName evidence="3">A1pp-domain-containing protein</fullName>
    </submittedName>
</protein>
<evidence type="ECO:0000256" key="1">
    <source>
        <dbReference type="SAM" id="MobiDB-lite"/>
    </source>
</evidence>
<dbReference type="AlphaFoldDB" id="A0A139ARY8"/>
<feature type="compositionally biased region" description="Polar residues" evidence="1">
    <location>
        <begin position="9"/>
        <end position="21"/>
    </location>
</feature>
<dbReference type="SUPFAM" id="SSF52949">
    <property type="entry name" value="Macro domain-like"/>
    <property type="match status" value="1"/>
</dbReference>
<feature type="region of interest" description="Disordered" evidence="1">
    <location>
        <begin position="1"/>
        <end position="81"/>
    </location>
</feature>
<feature type="compositionally biased region" description="Basic and acidic residues" evidence="1">
    <location>
        <begin position="65"/>
        <end position="81"/>
    </location>
</feature>
<dbReference type="CDD" id="cd02908">
    <property type="entry name" value="Macro_OAADPr_deacetylase"/>
    <property type="match status" value="1"/>
</dbReference>
<dbReference type="PANTHER" id="PTHR11106">
    <property type="entry name" value="GANGLIOSIDE INDUCED DIFFERENTIATION ASSOCIATED PROTEIN 2-RELATED"/>
    <property type="match status" value="1"/>
</dbReference>
<reference evidence="3 4" key="1">
    <citation type="journal article" date="2015" name="Genome Biol. Evol.">
        <title>Phylogenomic analyses indicate that early fungi evolved digesting cell walls of algal ancestors of land plants.</title>
        <authorList>
            <person name="Chang Y."/>
            <person name="Wang S."/>
            <person name="Sekimoto S."/>
            <person name="Aerts A.L."/>
            <person name="Choi C."/>
            <person name="Clum A."/>
            <person name="LaButti K.M."/>
            <person name="Lindquist E.A."/>
            <person name="Yee Ngan C."/>
            <person name="Ohm R.A."/>
            <person name="Salamov A.A."/>
            <person name="Grigoriev I.V."/>
            <person name="Spatafora J.W."/>
            <person name="Berbee M.L."/>
        </authorList>
    </citation>
    <scope>NUCLEOTIDE SEQUENCE [LARGE SCALE GENOMIC DNA]</scope>
    <source>
        <strain evidence="3 4">JEL478</strain>
    </source>
</reference>
<proteinExistence type="predicted"/>
<feature type="compositionally biased region" description="Acidic residues" evidence="1">
    <location>
        <begin position="280"/>
        <end position="293"/>
    </location>
</feature>
<dbReference type="STRING" id="1344416.A0A139ARY8"/>
<dbReference type="SMART" id="SM00506">
    <property type="entry name" value="A1pp"/>
    <property type="match status" value="1"/>
</dbReference>
<dbReference type="PANTHER" id="PTHR11106:SF27">
    <property type="entry name" value="MACRO DOMAIN-CONTAINING PROTEIN"/>
    <property type="match status" value="1"/>
</dbReference>
<dbReference type="Proteomes" id="UP000070544">
    <property type="component" value="Unassembled WGS sequence"/>
</dbReference>
<feature type="region of interest" description="Disordered" evidence="1">
    <location>
        <begin position="269"/>
        <end position="299"/>
    </location>
</feature>
<dbReference type="NCBIfam" id="NF001664">
    <property type="entry name" value="PRK00431.1-6"/>
    <property type="match status" value="1"/>
</dbReference>
<dbReference type="Gene3D" id="3.40.220.10">
    <property type="entry name" value="Leucine Aminopeptidase, subunit E, domain 1"/>
    <property type="match status" value="1"/>
</dbReference>
<organism evidence="3 4">
    <name type="scientific">Gonapodya prolifera (strain JEL478)</name>
    <name type="common">Monoblepharis prolifera</name>
    <dbReference type="NCBI Taxonomy" id="1344416"/>
    <lineage>
        <taxon>Eukaryota</taxon>
        <taxon>Fungi</taxon>
        <taxon>Fungi incertae sedis</taxon>
        <taxon>Chytridiomycota</taxon>
        <taxon>Chytridiomycota incertae sedis</taxon>
        <taxon>Monoblepharidomycetes</taxon>
        <taxon>Monoblepharidales</taxon>
        <taxon>Gonapodyaceae</taxon>
        <taxon>Gonapodya</taxon>
    </lineage>
</organism>
<dbReference type="EMBL" id="KQ965738">
    <property type="protein sequence ID" value="KXS19479.1"/>
    <property type="molecule type" value="Genomic_DNA"/>
</dbReference>
<gene>
    <name evidence="3" type="ORF">M427DRAFT_28931</name>
</gene>
<dbReference type="Pfam" id="PF01661">
    <property type="entry name" value="Macro"/>
    <property type="match status" value="1"/>
</dbReference>
<accession>A0A139ARY8</accession>
<evidence type="ECO:0000313" key="4">
    <source>
        <dbReference type="Proteomes" id="UP000070544"/>
    </source>
</evidence>
<evidence type="ECO:0000259" key="2">
    <source>
        <dbReference type="PROSITE" id="PS51154"/>
    </source>
</evidence>
<dbReference type="OrthoDB" id="6077599at2759"/>
<feature type="compositionally biased region" description="Low complexity" evidence="1">
    <location>
        <begin position="270"/>
        <end position="279"/>
    </location>
</feature>
<feature type="compositionally biased region" description="Low complexity" evidence="1">
    <location>
        <begin position="22"/>
        <end position="37"/>
    </location>
</feature>
<evidence type="ECO:0000313" key="3">
    <source>
        <dbReference type="EMBL" id="KXS19479.1"/>
    </source>
</evidence>
<feature type="domain" description="Macro" evidence="2">
    <location>
        <begin position="88"/>
        <end position="264"/>
    </location>
</feature>
<dbReference type="InterPro" id="IPR043472">
    <property type="entry name" value="Macro_dom-like"/>
</dbReference>
<dbReference type="InterPro" id="IPR002589">
    <property type="entry name" value="Macro_dom"/>
</dbReference>
<dbReference type="PROSITE" id="PS51154">
    <property type="entry name" value="MACRO"/>
    <property type="match status" value="1"/>
</dbReference>